<dbReference type="GO" id="GO:0052324">
    <property type="term" value="P:plant-type cell wall cellulose biosynthetic process"/>
    <property type="evidence" value="ECO:0007669"/>
    <property type="project" value="TreeGrafter"/>
</dbReference>
<sequence>MANMKIWNNRATFLCTLLSFAIVFHQTNGYDSRDSHGNITIRWDVVSPTPDGYVAVVNITNYQKYRKVDAPGWKLSWTWPHNEFIWATLGARVGDEGNCNRFKKSRSAPATCSKSPAIFDLTAEVPQSEKIDGCCKGGVLLSRLQGYSESTTAFQIAVGGAGTKNTTWQVPTSYTFRAPRGEYSCSEARVVAPTRFITPDLRRVTQAYKTWKVECSYKPPSQNRVPLCCVSLSSDHGMNTSCPTCSCSCQNQTHSCSTKNHDRLVSKIECTDHMCPVNINWHVMSKVKENHERKIRVTISNLNYARNYPDWIVLVEHPALGYSTWVIHANHRFLSSSNYRKMEVVWGRKGHNQVLAPFGTNGSTTNFVLVFKGRARHGTAREWRSPEAIFFNGDRCVSPLPTQF</sequence>
<feature type="domain" description="COBRA C-terminal" evidence="9">
    <location>
        <begin position="254"/>
        <end position="399"/>
    </location>
</feature>
<keyword evidence="4 8" id="KW-0732">Signal</keyword>
<dbReference type="Proteomes" id="UP000237105">
    <property type="component" value="Unassembled WGS sequence"/>
</dbReference>
<gene>
    <name evidence="10" type="ORF">PanWU01x14_259870</name>
</gene>
<feature type="chain" id="PRO_5015174767" description="COBRA-like protein" evidence="8">
    <location>
        <begin position="30"/>
        <end position="404"/>
    </location>
</feature>
<evidence type="ECO:0000256" key="7">
    <source>
        <dbReference type="PIRNR" id="PIRNR038122"/>
    </source>
</evidence>
<comment type="subcellular location">
    <subcellularLocation>
        <location evidence="1">Cell membrane</location>
        <topology evidence="1">Lipid-anchor</topology>
        <topology evidence="1">GPI-anchor</topology>
    </subcellularLocation>
</comment>
<evidence type="ECO:0000256" key="8">
    <source>
        <dbReference type="SAM" id="SignalP"/>
    </source>
</evidence>
<proteinExistence type="inferred from homology"/>
<evidence type="ECO:0000256" key="1">
    <source>
        <dbReference type="ARBA" id="ARBA00004609"/>
    </source>
</evidence>
<dbReference type="OrthoDB" id="1857081at2759"/>
<dbReference type="InterPro" id="IPR056900">
    <property type="entry name" value="COB_C"/>
</dbReference>
<evidence type="ECO:0000313" key="10">
    <source>
        <dbReference type="EMBL" id="PON45282.1"/>
    </source>
</evidence>
<dbReference type="InterPro" id="IPR006918">
    <property type="entry name" value="COBRA_pln"/>
</dbReference>
<dbReference type="GO" id="GO:0010215">
    <property type="term" value="P:cellulose microfibril organization"/>
    <property type="evidence" value="ECO:0007669"/>
    <property type="project" value="InterPro"/>
</dbReference>
<feature type="signal peptide" evidence="8">
    <location>
        <begin position="1"/>
        <end position="29"/>
    </location>
</feature>
<comment type="caution">
    <text evidence="10">The sequence shown here is derived from an EMBL/GenBank/DDBJ whole genome shotgun (WGS) entry which is preliminary data.</text>
</comment>
<evidence type="ECO:0000259" key="9">
    <source>
        <dbReference type="Pfam" id="PF25079"/>
    </source>
</evidence>
<dbReference type="Pfam" id="PF04833">
    <property type="entry name" value="COBRA"/>
    <property type="match status" value="1"/>
</dbReference>
<evidence type="ECO:0000256" key="6">
    <source>
        <dbReference type="ARBA" id="ARBA00023288"/>
    </source>
</evidence>
<dbReference type="PANTHER" id="PTHR31673:SF65">
    <property type="entry name" value="COBRA-LIKE PROTEIN"/>
    <property type="match status" value="1"/>
</dbReference>
<dbReference type="AlphaFoldDB" id="A0A2P5B908"/>
<name>A0A2P5B908_PARAD</name>
<accession>A0A2P5B908</accession>
<dbReference type="PIRSF" id="PIRSF038122">
    <property type="entry name" value="COBRA"/>
    <property type="match status" value="1"/>
</dbReference>
<dbReference type="Pfam" id="PF25079">
    <property type="entry name" value="COB_C"/>
    <property type="match status" value="1"/>
</dbReference>
<dbReference type="EMBL" id="JXTB01000334">
    <property type="protein sequence ID" value="PON45282.1"/>
    <property type="molecule type" value="Genomic_DNA"/>
</dbReference>
<dbReference type="PANTHER" id="PTHR31673">
    <property type="entry name" value="PROTEIN COBRA"/>
    <property type="match status" value="1"/>
</dbReference>
<evidence type="ECO:0000313" key="11">
    <source>
        <dbReference type="Proteomes" id="UP000237105"/>
    </source>
</evidence>
<keyword evidence="11" id="KW-1185">Reference proteome</keyword>
<dbReference type="STRING" id="3476.A0A2P5B908"/>
<keyword evidence="5" id="KW-0325">Glycoprotein</keyword>
<dbReference type="GO" id="GO:0005886">
    <property type="term" value="C:plasma membrane"/>
    <property type="evidence" value="ECO:0007669"/>
    <property type="project" value="UniProtKB-SubCell"/>
</dbReference>
<organism evidence="10 11">
    <name type="scientific">Parasponia andersonii</name>
    <name type="common">Sponia andersonii</name>
    <dbReference type="NCBI Taxonomy" id="3476"/>
    <lineage>
        <taxon>Eukaryota</taxon>
        <taxon>Viridiplantae</taxon>
        <taxon>Streptophyta</taxon>
        <taxon>Embryophyta</taxon>
        <taxon>Tracheophyta</taxon>
        <taxon>Spermatophyta</taxon>
        <taxon>Magnoliopsida</taxon>
        <taxon>eudicotyledons</taxon>
        <taxon>Gunneridae</taxon>
        <taxon>Pentapetalae</taxon>
        <taxon>rosids</taxon>
        <taxon>fabids</taxon>
        <taxon>Rosales</taxon>
        <taxon>Cannabaceae</taxon>
        <taxon>Parasponia</taxon>
    </lineage>
</organism>
<evidence type="ECO:0000256" key="5">
    <source>
        <dbReference type="ARBA" id="ARBA00023180"/>
    </source>
</evidence>
<keyword evidence="3" id="KW-0336">GPI-anchor</keyword>
<evidence type="ECO:0000256" key="2">
    <source>
        <dbReference type="ARBA" id="ARBA00005507"/>
    </source>
</evidence>
<keyword evidence="6" id="KW-0449">Lipoprotein</keyword>
<evidence type="ECO:0000256" key="3">
    <source>
        <dbReference type="ARBA" id="ARBA00022622"/>
    </source>
</evidence>
<reference evidence="11" key="1">
    <citation type="submission" date="2016-06" db="EMBL/GenBank/DDBJ databases">
        <title>Parallel loss of symbiosis genes in relatives of nitrogen-fixing non-legume Parasponia.</title>
        <authorList>
            <person name="Van Velzen R."/>
            <person name="Holmer R."/>
            <person name="Bu F."/>
            <person name="Rutten L."/>
            <person name="Van Zeijl A."/>
            <person name="Liu W."/>
            <person name="Santuari L."/>
            <person name="Cao Q."/>
            <person name="Sharma T."/>
            <person name="Shen D."/>
            <person name="Roswanjaya Y."/>
            <person name="Wardhani T."/>
            <person name="Kalhor M.S."/>
            <person name="Jansen J."/>
            <person name="Van den Hoogen J."/>
            <person name="Gungor B."/>
            <person name="Hartog M."/>
            <person name="Hontelez J."/>
            <person name="Verver J."/>
            <person name="Yang W.-C."/>
            <person name="Schijlen E."/>
            <person name="Repin R."/>
            <person name="Schilthuizen M."/>
            <person name="Schranz E."/>
            <person name="Heidstra R."/>
            <person name="Miyata K."/>
            <person name="Fedorova E."/>
            <person name="Kohlen W."/>
            <person name="Bisseling T."/>
            <person name="Smit S."/>
            <person name="Geurts R."/>
        </authorList>
    </citation>
    <scope>NUCLEOTIDE SEQUENCE [LARGE SCALE GENOMIC DNA]</scope>
    <source>
        <strain evidence="11">cv. WU1-14</strain>
    </source>
</reference>
<evidence type="ECO:0000256" key="4">
    <source>
        <dbReference type="ARBA" id="ARBA00022729"/>
    </source>
</evidence>
<keyword evidence="3" id="KW-0472">Membrane</keyword>
<dbReference type="GO" id="GO:0098552">
    <property type="term" value="C:side of membrane"/>
    <property type="evidence" value="ECO:0007669"/>
    <property type="project" value="UniProtKB-KW"/>
</dbReference>
<protein>
    <recommendedName>
        <fullName evidence="7">COBRA-like protein</fullName>
    </recommendedName>
</protein>
<comment type="similarity">
    <text evidence="2 7">Belongs to the COBRA family.</text>
</comment>